<dbReference type="InterPro" id="IPR036907">
    <property type="entry name" value="5'-Nucleotdase_C_sf"/>
</dbReference>
<dbReference type="GO" id="GO:0008253">
    <property type="term" value="F:5'-nucleotidase activity"/>
    <property type="evidence" value="ECO:0007669"/>
    <property type="project" value="UniProtKB-EC"/>
</dbReference>
<feature type="domain" description="5'-Nucleotidase C-terminal" evidence="4">
    <location>
        <begin position="242"/>
        <end position="395"/>
    </location>
</feature>
<protein>
    <recommendedName>
        <fullName evidence="3">5'-nucleotidase</fullName>
        <ecNumber evidence="3">3.1.3.5</ecNumber>
    </recommendedName>
</protein>
<dbReference type="InterPro" id="IPR006179">
    <property type="entry name" value="5_nucleotidase/apyrase"/>
</dbReference>
<evidence type="ECO:0000256" key="1">
    <source>
        <dbReference type="ARBA" id="ARBA00000815"/>
    </source>
</evidence>
<dbReference type="PANTHER" id="PTHR11575">
    <property type="entry name" value="5'-NUCLEOTIDASE-RELATED"/>
    <property type="match status" value="1"/>
</dbReference>
<comment type="catalytic activity">
    <reaction evidence="1">
        <text>a ribonucleoside 5'-phosphate + H2O = a ribonucleoside + phosphate</text>
        <dbReference type="Rhea" id="RHEA:12484"/>
        <dbReference type="ChEBI" id="CHEBI:15377"/>
        <dbReference type="ChEBI" id="CHEBI:18254"/>
        <dbReference type="ChEBI" id="CHEBI:43474"/>
        <dbReference type="ChEBI" id="CHEBI:58043"/>
        <dbReference type="EC" id="3.1.3.5"/>
    </reaction>
</comment>
<dbReference type="Pfam" id="PF02872">
    <property type="entry name" value="5_nucleotid_C"/>
    <property type="match status" value="1"/>
</dbReference>
<sequence>MAGNIIHQPYSTHLERIEIESELLSILKPTAICLAYNEFRLTAENFDIYKEKFNFPVVSTNFRLHNSSVDVVLSNDIVVMSYAHNDFKYQPLIQTSDNIQVEDMIYSLNKRIEFHKKNNQPMIFIAVGCFGIDTAKDIAKNVNGIDIVISGCSKIMQWNEGDPPENIKKDSEYPLVYKSKQGKRVLIAHTYGTTRFLGKLTLILNTNNELEDFIGDMIYINNLFPENNEYITLIEKLNELQIGHSRVYLNGECHRWECNLGNLITDAFVNYKINMYVGTSFTDVPIGLMAAKNIKSHVILRNNIFNEDLLDVFDPHHRLVTIQIEGNKLKKVIEESLETGMKLGLFLQVSGLHIRYDRRNPKSRRLVALLIRCDSCNMPAYTDLNMKKVYQVITTIDMTDGTLGHYSFGNYSKIVQVENVTDFLAIRAYMKQMKHINIGRMERIRIIKITSAGYLTKSKMNRIALFAMAIIALKYK</sequence>
<accession>A0AAW1NK47</accession>
<dbReference type="Proteomes" id="UP001458880">
    <property type="component" value="Unassembled WGS sequence"/>
</dbReference>
<comment type="caution">
    <text evidence="5">The sequence shown here is derived from an EMBL/GenBank/DDBJ whole genome shotgun (WGS) entry which is preliminary data.</text>
</comment>
<dbReference type="Gene3D" id="3.60.21.10">
    <property type="match status" value="1"/>
</dbReference>
<evidence type="ECO:0000313" key="6">
    <source>
        <dbReference type="Proteomes" id="UP001458880"/>
    </source>
</evidence>
<dbReference type="SUPFAM" id="SSF55816">
    <property type="entry name" value="5'-nucleotidase (syn. UDP-sugar hydrolase), C-terminal domain"/>
    <property type="match status" value="1"/>
</dbReference>
<dbReference type="GO" id="GO:0005886">
    <property type="term" value="C:plasma membrane"/>
    <property type="evidence" value="ECO:0007669"/>
    <property type="project" value="TreeGrafter"/>
</dbReference>
<dbReference type="EMBL" id="JASPKY010000002">
    <property type="protein sequence ID" value="KAK9758960.1"/>
    <property type="molecule type" value="Genomic_DNA"/>
</dbReference>
<gene>
    <name evidence="5" type="ORF">QE152_g257</name>
</gene>
<reference evidence="5 6" key="1">
    <citation type="journal article" date="2024" name="BMC Genomics">
        <title>De novo assembly and annotation of Popillia japonica's genome with initial clues to its potential as an invasive pest.</title>
        <authorList>
            <person name="Cucini C."/>
            <person name="Boschi S."/>
            <person name="Funari R."/>
            <person name="Cardaioli E."/>
            <person name="Iannotti N."/>
            <person name="Marturano G."/>
            <person name="Paoli F."/>
            <person name="Bruttini M."/>
            <person name="Carapelli A."/>
            <person name="Frati F."/>
            <person name="Nardi F."/>
        </authorList>
    </citation>
    <scope>NUCLEOTIDE SEQUENCE [LARGE SCALE GENOMIC DNA]</scope>
    <source>
        <strain evidence="5">DMR45628</strain>
    </source>
</reference>
<dbReference type="EC" id="3.1.3.5" evidence="3"/>
<evidence type="ECO:0000259" key="4">
    <source>
        <dbReference type="Pfam" id="PF02872"/>
    </source>
</evidence>
<proteinExistence type="inferred from homology"/>
<organism evidence="5 6">
    <name type="scientific">Popillia japonica</name>
    <name type="common">Japanese beetle</name>
    <dbReference type="NCBI Taxonomy" id="7064"/>
    <lineage>
        <taxon>Eukaryota</taxon>
        <taxon>Metazoa</taxon>
        <taxon>Ecdysozoa</taxon>
        <taxon>Arthropoda</taxon>
        <taxon>Hexapoda</taxon>
        <taxon>Insecta</taxon>
        <taxon>Pterygota</taxon>
        <taxon>Neoptera</taxon>
        <taxon>Endopterygota</taxon>
        <taxon>Coleoptera</taxon>
        <taxon>Polyphaga</taxon>
        <taxon>Scarabaeiformia</taxon>
        <taxon>Scarabaeidae</taxon>
        <taxon>Rutelinae</taxon>
        <taxon>Popillia</taxon>
    </lineage>
</organism>
<dbReference type="Gene3D" id="3.90.780.10">
    <property type="entry name" value="5'-Nucleotidase, C-terminal domain"/>
    <property type="match status" value="1"/>
</dbReference>
<evidence type="ECO:0000256" key="3">
    <source>
        <dbReference type="ARBA" id="ARBA00012643"/>
    </source>
</evidence>
<dbReference type="InterPro" id="IPR029052">
    <property type="entry name" value="Metallo-depent_PP-like"/>
</dbReference>
<name>A0AAW1NK47_POPJA</name>
<dbReference type="AlphaFoldDB" id="A0AAW1NK47"/>
<keyword evidence="6" id="KW-1185">Reference proteome</keyword>
<dbReference type="PANTHER" id="PTHR11575:SF24">
    <property type="entry name" value="5'-NUCLEOTIDASE"/>
    <property type="match status" value="1"/>
</dbReference>
<dbReference type="GO" id="GO:0006196">
    <property type="term" value="P:AMP catabolic process"/>
    <property type="evidence" value="ECO:0007669"/>
    <property type="project" value="TreeGrafter"/>
</dbReference>
<evidence type="ECO:0000313" key="5">
    <source>
        <dbReference type="EMBL" id="KAK9758960.1"/>
    </source>
</evidence>
<dbReference type="SUPFAM" id="SSF56300">
    <property type="entry name" value="Metallo-dependent phosphatases"/>
    <property type="match status" value="1"/>
</dbReference>
<comment type="similarity">
    <text evidence="2">Belongs to the 5'-nucleotidase family.</text>
</comment>
<dbReference type="InterPro" id="IPR008334">
    <property type="entry name" value="5'-Nucleotdase_C"/>
</dbReference>
<evidence type="ECO:0000256" key="2">
    <source>
        <dbReference type="ARBA" id="ARBA00006654"/>
    </source>
</evidence>